<dbReference type="CDD" id="cd06223">
    <property type="entry name" value="PRTases_typeI"/>
    <property type="match status" value="1"/>
</dbReference>
<keyword evidence="5" id="KW-1185">Reference proteome</keyword>
<organism evidence="4 5">
    <name type="scientific">Undibacterium danionis</name>
    <dbReference type="NCBI Taxonomy" id="1812100"/>
    <lineage>
        <taxon>Bacteria</taxon>
        <taxon>Pseudomonadati</taxon>
        <taxon>Pseudomonadota</taxon>
        <taxon>Betaproteobacteria</taxon>
        <taxon>Burkholderiales</taxon>
        <taxon>Oxalobacteraceae</taxon>
        <taxon>Undibacterium</taxon>
    </lineage>
</organism>
<dbReference type="PANTHER" id="PTHR43363:SF1">
    <property type="entry name" value="HYPOXANTHINE-GUANINE PHOSPHORIBOSYLTRANSFERASE"/>
    <property type="match status" value="1"/>
</dbReference>
<dbReference type="Gene3D" id="3.40.50.2020">
    <property type="match status" value="1"/>
</dbReference>
<gene>
    <name evidence="4" type="ORF">ACFFJH_01420</name>
</gene>
<protein>
    <submittedName>
        <fullName evidence="4">Phosphoribosyltransferase</fullName>
    </submittedName>
</protein>
<feature type="domain" description="Phosphoribosyltransferase" evidence="3">
    <location>
        <begin position="24"/>
        <end position="172"/>
    </location>
</feature>
<accession>A0ABV6IAB0</accession>
<comment type="caution">
    <text evidence="4">The sequence shown here is derived from an EMBL/GenBank/DDBJ whole genome shotgun (WGS) entry which is preliminary data.</text>
</comment>
<proteinExistence type="predicted"/>
<evidence type="ECO:0000259" key="3">
    <source>
        <dbReference type="Pfam" id="PF00156"/>
    </source>
</evidence>
<dbReference type="PANTHER" id="PTHR43363">
    <property type="entry name" value="HYPOXANTHINE PHOSPHORIBOSYLTRANSFERASE"/>
    <property type="match status" value="1"/>
</dbReference>
<name>A0ABV6IAB0_9BURK</name>
<dbReference type="SUPFAM" id="SSF53271">
    <property type="entry name" value="PRTase-like"/>
    <property type="match status" value="1"/>
</dbReference>
<dbReference type="Proteomes" id="UP001589844">
    <property type="component" value="Unassembled WGS sequence"/>
</dbReference>
<reference evidence="4 5" key="1">
    <citation type="submission" date="2024-09" db="EMBL/GenBank/DDBJ databases">
        <authorList>
            <person name="Sun Q."/>
            <person name="Mori K."/>
        </authorList>
    </citation>
    <scope>NUCLEOTIDE SEQUENCE [LARGE SCALE GENOMIC DNA]</scope>
    <source>
        <strain evidence="4 5">CCM 8677</strain>
    </source>
</reference>
<keyword evidence="2" id="KW-0808">Transferase</keyword>
<evidence type="ECO:0000313" key="4">
    <source>
        <dbReference type="EMBL" id="MFC0348450.1"/>
    </source>
</evidence>
<dbReference type="InterPro" id="IPR029057">
    <property type="entry name" value="PRTase-like"/>
</dbReference>
<dbReference type="GO" id="GO:0016757">
    <property type="term" value="F:glycosyltransferase activity"/>
    <property type="evidence" value="ECO:0007669"/>
    <property type="project" value="UniProtKB-KW"/>
</dbReference>
<dbReference type="InterPro" id="IPR000836">
    <property type="entry name" value="PRTase_dom"/>
</dbReference>
<sequence length="186" mass="21196">MIESVADFEKLLILNTEQKDLWVSWDEYHRAIELLALKIHESGLQFDHILCLARGGLRLGDVFSRLFKLPLSILSVSSYRGSAGQEHGQIQIGGSVASVEQNLSGRVLLLDDLVDSGITFKEVQPWLRSHYPEISEIKSAVIWVKSVSVVVPDFYIEYVEGTPWIHQPFEIYDTLSFEDLANRERH</sequence>
<evidence type="ECO:0000313" key="5">
    <source>
        <dbReference type="Proteomes" id="UP001589844"/>
    </source>
</evidence>
<keyword evidence="1 4" id="KW-0328">Glycosyltransferase</keyword>
<dbReference type="RefSeq" id="WP_390209507.1">
    <property type="nucleotide sequence ID" value="NZ_JBHLXJ010000002.1"/>
</dbReference>
<evidence type="ECO:0000256" key="1">
    <source>
        <dbReference type="ARBA" id="ARBA00022676"/>
    </source>
</evidence>
<dbReference type="Pfam" id="PF00156">
    <property type="entry name" value="Pribosyltran"/>
    <property type="match status" value="1"/>
</dbReference>
<dbReference type="EMBL" id="JBHLXJ010000002">
    <property type="protein sequence ID" value="MFC0348450.1"/>
    <property type="molecule type" value="Genomic_DNA"/>
</dbReference>
<evidence type="ECO:0000256" key="2">
    <source>
        <dbReference type="ARBA" id="ARBA00022679"/>
    </source>
</evidence>